<dbReference type="VEuPathDB" id="FungiDB:MMYC01_205196"/>
<keyword evidence="3 8" id="KW-0349">Heme</keyword>
<organism evidence="11 12">
    <name type="scientific">Madurella mycetomatis</name>
    <dbReference type="NCBI Taxonomy" id="100816"/>
    <lineage>
        <taxon>Eukaryota</taxon>
        <taxon>Fungi</taxon>
        <taxon>Dikarya</taxon>
        <taxon>Ascomycota</taxon>
        <taxon>Pezizomycotina</taxon>
        <taxon>Sordariomycetes</taxon>
        <taxon>Sordariomycetidae</taxon>
        <taxon>Sordariales</taxon>
        <taxon>Sordariales incertae sedis</taxon>
        <taxon>Madurella</taxon>
    </lineage>
</organism>
<evidence type="ECO:0000256" key="7">
    <source>
        <dbReference type="ARBA" id="ARBA00023033"/>
    </source>
</evidence>
<dbReference type="OrthoDB" id="3945418at2759"/>
<dbReference type="EMBL" id="LCTW02000208">
    <property type="protein sequence ID" value="KXX76486.1"/>
    <property type="molecule type" value="Genomic_DNA"/>
</dbReference>
<evidence type="ECO:0000256" key="3">
    <source>
        <dbReference type="ARBA" id="ARBA00022617"/>
    </source>
</evidence>
<name>A0A175WDJ4_9PEZI</name>
<dbReference type="Pfam" id="PF00067">
    <property type="entry name" value="p450"/>
    <property type="match status" value="1"/>
</dbReference>
<dbReference type="SUPFAM" id="SSF48264">
    <property type="entry name" value="Cytochrome P450"/>
    <property type="match status" value="1"/>
</dbReference>
<evidence type="ECO:0000313" key="10">
    <source>
        <dbReference type="EMBL" id="KXX76486.1"/>
    </source>
</evidence>
<reference evidence="11 12" key="3">
    <citation type="submission" date="2016-01" db="EMBL/GenBank/DDBJ databases">
        <title>Madurella mycetomatis genome sequencing.</title>
        <authorList>
            <person name="Van De Sande W."/>
        </authorList>
    </citation>
    <scope>NUCLEOTIDE SEQUENCE [LARGE SCALE GENOMIC DNA]</scope>
    <source>
        <strain evidence="11">Mm55</strain>
        <strain evidence="12">mm55</strain>
    </source>
</reference>
<dbReference type="EMBL" id="LCTW02000045">
    <property type="protein sequence ID" value="KXX80984.1"/>
    <property type="molecule type" value="Genomic_DNA"/>
</dbReference>
<dbReference type="PRINTS" id="PR00385">
    <property type="entry name" value="P450"/>
</dbReference>
<evidence type="ECO:0000256" key="5">
    <source>
        <dbReference type="ARBA" id="ARBA00023002"/>
    </source>
</evidence>
<comment type="similarity">
    <text evidence="2 9">Belongs to the cytochrome P450 family.</text>
</comment>
<reference evidence="11" key="2">
    <citation type="submission" date="2015-06" db="EMBL/GenBank/DDBJ databases">
        <authorList>
            <person name="Hoefler B.C."/>
            <person name="Straight P.D."/>
        </authorList>
    </citation>
    <scope>NUCLEOTIDE SEQUENCE [LARGE SCALE GENOMIC DNA]</scope>
    <source>
        <strain evidence="11">Mm55</strain>
    </source>
</reference>
<feature type="binding site" description="axial binding residue" evidence="8">
    <location>
        <position position="473"/>
    </location>
    <ligand>
        <name>heme</name>
        <dbReference type="ChEBI" id="CHEBI:30413"/>
    </ligand>
    <ligandPart>
        <name>Fe</name>
        <dbReference type="ChEBI" id="CHEBI:18248"/>
    </ligandPart>
</feature>
<evidence type="ECO:0000256" key="9">
    <source>
        <dbReference type="RuleBase" id="RU000461"/>
    </source>
</evidence>
<evidence type="ECO:0000256" key="4">
    <source>
        <dbReference type="ARBA" id="ARBA00022723"/>
    </source>
</evidence>
<proteinExistence type="inferred from homology"/>
<dbReference type="Gene3D" id="1.10.630.10">
    <property type="entry name" value="Cytochrome P450"/>
    <property type="match status" value="1"/>
</dbReference>
<keyword evidence="4 8" id="KW-0479">Metal-binding</keyword>
<protein>
    <submittedName>
        <fullName evidence="11">Trichodiene oxygenase</fullName>
    </submittedName>
</protein>
<keyword evidence="6 8" id="KW-0408">Iron</keyword>
<dbReference type="GO" id="GO:0016705">
    <property type="term" value="F:oxidoreductase activity, acting on paired donors, with incorporation or reduction of molecular oxygen"/>
    <property type="evidence" value="ECO:0007669"/>
    <property type="project" value="InterPro"/>
</dbReference>
<dbReference type="InterPro" id="IPR001128">
    <property type="entry name" value="Cyt_P450"/>
</dbReference>
<dbReference type="VEuPathDB" id="FungiDB:MMYC01_206837"/>
<reference evidence="12" key="1">
    <citation type="submission" date="2015-06" db="EMBL/GenBank/DDBJ databases">
        <authorList>
            <person name="van de Sande W.W.J."/>
        </authorList>
    </citation>
    <scope>NUCLEOTIDE SEQUENCE [LARGE SCALE GENOMIC DNA]</scope>
    <source>
        <strain evidence="12">mm55</strain>
    </source>
</reference>
<dbReference type="Proteomes" id="UP000078237">
    <property type="component" value="Unassembled WGS sequence"/>
</dbReference>
<sequence length="540" mass="60890">MSPSNILLHLPTVLGSGSYDFQHLARNGAYLIAAFLIVQCLGLAIYRPLTHWYEGYYEVWLGGQYFKRLEQLHKEYGGFTVLSPGDENIPSLTLAGKGPIVRINPIEVHYNDPEFIDSVLPGPGRKTNRHPSLAKKTGTPASMVTTVDHEIHRQRRAALSNFFSTASIRQLEPIIRSTMAKMLERLEETAKAGSPPVQIHHVFKACTSDVITKYAFGGCFNFMNRRDFGKPYFDATDLFFGLNHIMIFFPWFAVLVQNTPGWFVKTLMPTLSELVDKKSWWIDRVREIRRSPNPDRVKSTIFDGILNSKLPPEDKTDSRLASEAQLVIFAGEGTTAFTLTAAIYELLANPPVLEKLKAELAAAIPDEESIPTFAQVDGLPYFNAVVQEVIRLHPGVMNRQMRVPADQPVVYKDKRSGKEYVVPPGFLVSVSPLCMHMNPEVFDDPYGFRPQRWIDNPKLARAFLGFSRGTRSCLGMNLARREMAIVLGTIFRRYDLYHGQPGRTLELYDTERGRDVDANTDMIIPIPAKGSKGVRVRVRC</sequence>
<evidence type="ECO:0000256" key="1">
    <source>
        <dbReference type="ARBA" id="ARBA00001971"/>
    </source>
</evidence>
<dbReference type="InterPro" id="IPR002401">
    <property type="entry name" value="Cyt_P450_E_grp-I"/>
</dbReference>
<dbReference type="GO" id="GO:0005506">
    <property type="term" value="F:iron ion binding"/>
    <property type="evidence" value="ECO:0007669"/>
    <property type="project" value="InterPro"/>
</dbReference>
<dbReference type="PROSITE" id="PS00086">
    <property type="entry name" value="CYTOCHROME_P450"/>
    <property type="match status" value="1"/>
</dbReference>
<keyword evidence="5 9" id="KW-0560">Oxidoreductase</keyword>
<dbReference type="PANTHER" id="PTHR24305:SF157">
    <property type="entry name" value="N-ACETYLTRYPTOPHAN 6-HYDROXYLASE IVOC-RELATED"/>
    <property type="match status" value="1"/>
</dbReference>
<keyword evidence="12" id="KW-1185">Reference proteome</keyword>
<keyword evidence="7 9" id="KW-0503">Monooxygenase</keyword>
<dbReference type="STRING" id="100816.A0A175WDJ4"/>
<dbReference type="CDD" id="cd11062">
    <property type="entry name" value="CYP58-like"/>
    <property type="match status" value="1"/>
</dbReference>
<evidence type="ECO:0000256" key="8">
    <source>
        <dbReference type="PIRSR" id="PIRSR602401-1"/>
    </source>
</evidence>
<accession>A0A175WDJ4</accession>
<comment type="caution">
    <text evidence="11">The sequence shown here is derived from an EMBL/GenBank/DDBJ whole genome shotgun (WGS) entry which is preliminary data.</text>
</comment>
<dbReference type="InterPro" id="IPR036396">
    <property type="entry name" value="Cyt_P450_sf"/>
</dbReference>
<dbReference type="InterPro" id="IPR017972">
    <property type="entry name" value="Cyt_P450_CS"/>
</dbReference>
<dbReference type="GO" id="GO:0020037">
    <property type="term" value="F:heme binding"/>
    <property type="evidence" value="ECO:0007669"/>
    <property type="project" value="InterPro"/>
</dbReference>
<dbReference type="AlphaFoldDB" id="A0A175WDJ4"/>
<dbReference type="PANTHER" id="PTHR24305">
    <property type="entry name" value="CYTOCHROME P450"/>
    <property type="match status" value="1"/>
</dbReference>
<evidence type="ECO:0000313" key="11">
    <source>
        <dbReference type="EMBL" id="KXX80984.1"/>
    </source>
</evidence>
<dbReference type="InterPro" id="IPR050121">
    <property type="entry name" value="Cytochrome_P450_monoxygenase"/>
</dbReference>
<comment type="cofactor">
    <cofactor evidence="1 8">
        <name>heme</name>
        <dbReference type="ChEBI" id="CHEBI:30413"/>
    </cofactor>
</comment>
<gene>
    <name evidence="11" type="ORF">MMYC01_205196</name>
    <name evidence="10" type="ORF">MMYC01_206837</name>
</gene>
<dbReference type="PRINTS" id="PR00463">
    <property type="entry name" value="EP450I"/>
</dbReference>
<evidence type="ECO:0000313" key="12">
    <source>
        <dbReference type="Proteomes" id="UP000078237"/>
    </source>
</evidence>
<evidence type="ECO:0000256" key="6">
    <source>
        <dbReference type="ARBA" id="ARBA00023004"/>
    </source>
</evidence>
<evidence type="ECO:0000256" key="2">
    <source>
        <dbReference type="ARBA" id="ARBA00010617"/>
    </source>
</evidence>
<dbReference type="GO" id="GO:0004497">
    <property type="term" value="F:monooxygenase activity"/>
    <property type="evidence" value="ECO:0007669"/>
    <property type="project" value="UniProtKB-KW"/>
</dbReference>